<feature type="non-terminal residue" evidence="1">
    <location>
        <position position="1"/>
    </location>
</feature>
<name>A0A0K2TES6_LEPSM</name>
<protein>
    <submittedName>
        <fullName evidence="1">Uncharacterized protein</fullName>
    </submittedName>
</protein>
<proteinExistence type="predicted"/>
<organism evidence="1">
    <name type="scientific">Lepeophtheirus salmonis</name>
    <name type="common">Salmon louse</name>
    <name type="synonym">Caligus salmonis</name>
    <dbReference type="NCBI Taxonomy" id="72036"/>
    <lineage>
        <taxon>Eukaryota</taxon>
        <taxon>Metazoa</taxon>
        <taxon>Ecdysozoa</taxon>
        <taxon>Arthropoda</taxon>
        <taxon>Crustacea</taxon>
        <taxon>Multicrustacea</taxon>
        <taxon>Hexanauplia</taxon>
        <taxon>Copepoda</taxon>
        <taxon>Siphonostomatoida</taxon>
        <taxon>Caligidae</taxon>
        <taxon>Lepeophtheirus</taxon>
    </lineage>
</organism>
<dbReference type="AlphaFoldDB" id="A0A0K2TES6"/>
<sequence length="86" mass="9493">QQQVVTGYVNKIKITNHRCTLLPHGSKDGFQVATEALVPIADLVLRYGILVLVESVLDVVDIWATDVSGLELNMHQKIKVQGVGIW</sequence>
<accession>A0A0K2TES6</accession>
<reference evidence="1" key="1">
    <citation type="submission" date="2014-05" db="EMBL/GenBank/DDBJ databases">
        <authorList>
            <person name="Chronopoulou M."/>
        </authorList>
    </citation>
    <scope>NUCLEOTIDE SEQUENCE</scope>
    <source>
        <tissue evidence="1">Whole organism</tissue>
    </source>
</reference>
<dbReference type="EMBL" id="HACA01006731">
    <property type="protein sequence ID" value="CDW24092.1"/>
    <property type="molecule type" value="Transcribed_RNA"/>
</dbReference>
<evidence type="ECO:0000313" key="1">
    <source>
        <dbReference type="EMBL" id="CDW24092.1"/>
    </source>
</evidence>